<dbReference type="SUPFAM" id="SSF89447">
    <property type="entry name" value="AbrB/MazE/MraZ-like"/>
    <property type="match status" value="1"/>
</dbReference>
<evidence type="ECO:0000259" key="3">
    <source>
        <dbReference type="PROSITE" id="PS50030"/>
    </source>
</evidence>
<dbReference type="GO" id="GO:0003677">
    <property type="term" value="F:DNA binding"/>
    <property type="evidence" value="ECO:0007669"/>
    <property type="project" value="UniProtKB-KW"/>
</dbReference>
<dbReference type="NCBIfam" id="TIGR01439">
    <property type="entry name" value="lp_hng_hel_AbrB"/>
    <property type="match status" value="1"/>
</dbReference>
<dbReference type="EMBL" id="JBHTGR010000018">
    <property type="protein sequence ID" value="MFC7747284.1"/>
    <property type="molecule type" value="Genomic_DNA"/>
</dbReference>
<evidence type="ECO:0000313" key="6">
    <source>
        <dbReference type="Proteomes" id="UP001596620"/>
    </source>
</evidence>
<dbReference type="InterPro" id="IPR015940">
    <property type="entry name" value="UBA"/>
</dbReference>
<keyword evidence="6" id="KW-1185">Reference proteome</keyword>
<evidence type="ECO:0000259" key="4">
    <source>
        <dbReference type="PROSITE" id="PS51740"/>
    </source>
</evidence>
<dbReference type="InterPro" id="IPR037914">
    <property type="entry name" value="SpoVT-AbrB_sf"/>
</dbReference>
<feature type="region of interest" description="Disordered" evidence="2">
    <location>
        <begin position="1"/>
        <end position="26"/>
    </location>
</feature>
<evidence type="ECO:0000256" key="2">
    <source>
        <dbReference type="SAM" id="MobiDB-lite"/>
    </source>
</evidence>
<feature type="domain" description="SpoVT-AbrB" evidence="4">
    <location>
        <begin position="19"/>
        <end position="62"/>
    </location>
</feature>
<dbReference type="PROSITE" id="PS51740">
    <property type="entry name" value="SPOVT_ABRB"/>
    <property type="match status" value="1"/>
</dbReference>
<proteinExistence type="predicted"/>
<gene>
    <name evidence="5" type="ORF">ACFQU8_08550</name>
</gene>
<dbReference type="PROSITE" id="PS50030">
    <property type="entry name" value="UBA"/>
    <property type="match status" value="1"/>
</dbReference>
<evidence type="ECO:0000313" key="5">
    <source>
        <dbReference type="EMBL" id="MFC7747284.1"/>
    </source>
</evidence>
<dbReference type="RefSeq" id="WP_382358804.1">
    <property type="nucleotide sequence ID" value="NZ_JBHTGR010000018.1"/>
</dbReference>
<dbReference type="Pfam" id="PF04014">
    <property type="entry name" value="MazE_antitoxin"/>
    <property type="match status" value="1"/>
</dbReference>
<accession>A0ABW2UU36</accession>
<keyword evidence="1 5" id="KW-0238">DNA-binding</keyword>
<sequence>MATEASKENRSVTHMDHQKKRVTVSSKRQISIPKEFYDDLNIKNEIIMEKINDNLVIKPADYDNYEDFTEEILHDLIAEGYPKDELVDKLKERKQKMQPALDRLIADTDSEESMTIDRLFTDDAED</sequence>
<reference evidence="6" key="1">
    <citation type="journal article" date="2019" name="Int. J. Syst. Evol. Microbiol.">
        <title>The Global Catalogue of Microorganisms (GCM) 10K type strain sequencing project: providing services to taxonomists for standard genome sequencing and annotation.</title>
        <authorList>
            <consortium name="The Broad Institute Genomics Platform"/>
            <consortium name="The Broad Institute Genome Sequencing Center for Infectious Disease"/>
            <person name="Wu L."/>
            <person name="Ma J."/>
        </authorList>
    </citation>
    <scope>NUCLEOTIDE SEQUENCE [LARGE SCALE GENOMIC DNA]</scope>
    <source>
        <strain evidence="6">JCM 30234</strain>
    </source>
</reference>
<name>A0ABW2UU36_9BACI</name>
<dbReference type="InterPro" id="IPR007159">
    <property type="entry name" value="SpoVT-AbrB_dom"/>
</dbReference>
<evidence type="ECO:0000256" key="1">
    <source>
        <dbReference type="PROSITE-ProRule" id="PRU01076"/>
    </source>
</evidence>
<comment type="caution">
    <text evidence="5">The sequence shown here is derived from an EMBL/GenBank/DDBJ whole genome shotgun (WGS) entry which is preliminary data.</text>
</comment>
<dbReference type="Proteomes" id="UP001596620">
    <property type="component" value="Unassembled WGS sequence"/>
</dbReference>
<feature type="compositionally biased region" description="Basic and acidic residues" evidence="2">
    <location>
        <begin position="1"/>
        <end position="16"/>
    </location>
</feature>
<dbReference type="SMART" id="SM00966">
    <property type="entry name" value="SpoVT_AbrB"/>
    <property type="match status" value="1"/>
</dbReference>
<protein>
    <submittedName>
        <fullName evidence="5">AbrB/MazE/SpoVT family DNA-binding domain-containing protein</fullName>
    </submittedName>
</protein>
<feature type="domain" description="UBA" evidence="3">
    <location>
        <begin position="67"/>
        <end position="107"/>
    </location>
</feature>
<organism evidence="5 6">
    <name type="scientific">Lentibacillus kimchii</name>
    <dbReference type="NCBI Taxonomy" id="1542911"/>
    <lineage>
        <taxon>Bacteria</taxon>
        <taxon>Bacillati</taxon>
        <taxon>Bacillota</taxon>
        <taxon>Bacilli</taxon>
        <taxon>Bacillales</taxon>
        <taxon>Bacillaceae</taxon>
        <taxon>Lentibacillus</taxon>
    </lineage>
</organism>